<evidence type="ECO:0000256" key="8">
    <source>
        <dbReference type="PROSITE-ProRule" id="PRU00309"/>
    </source>
</evidence>
<dbReference type="AlphaFoldDB" id="A0A3Q4BL47"/>
<dbReference type="InterPro" id="IPR032198">
    <property type="entry name" value="E2F_CC-MB"/>
</dbReference>
<evidence type="ECO:0000259" key="11">
    <source>
        <dbReference type="PROSITE" id="PS50950"/>
    </source>
</evidence>
<dbReference type="OMA" id="FKWIGKS"/>
<evidence type="ECO:0000313" key="12">
    <source>
        <dbReference type="Ensembl" id="ENSMMOP00000020912.1"/>
    </source>
</evidence>
<accession>A0A3Q4BL47</accession>
<comment type="subcellular location">
    <subcellularLocation>
        <location evidence="9">Nucleus</location>
    </subcellularLocation>
</comment>
<dbReference type="Pfam" id="PF05485">
    <property type="entry name" value="THAP"/>
    <property type="match status" value="1"/>
</dbReference>
<sequence length="358" mass="39754">MAKCVVSGCPNRAVSDNRGIRRIFNRPPKRFFKFPKDPARVKVWLAALREPDRQDSAEQRLICEDHFLPEDISNDEVNSDAIPIMPPCLDTMGPWGAESSEEEEEEDQWDAGGVEDEGGDGGPAITVQSPRLEPLTPKPSVLEPPAVTPPEQVRLFFITKRLLELMLASPDSTVDVRQLTAALHSGNRRICDITNVLQGIQLLEKQSAHKFKWIGSCCISSFLWKNQQEFQADLDNLQLMEATLDGLIRSCSQQLFDITDNMENAAYPFTSLLRLSDFQQQTVIVVKAPEETKLVVSPPTQVDDIQVHLKGNSPIVVLTSDIGTGGTSGCFVTPDESRIRTATLHTGNNAEILFNVFK</sequence>
<dbReference type="GO" id="GO:0046983">
    <property type="term" value="F:protein dimerization activity"/>
    <property type="evidence" value="ECO:0007669"/>
    <property type="project" value="InterPro"/>
</dbReference>
<keyword evidence="9" id="KW-0539">Nucleus</keyword>
<keyword evidence="3 8" id="KW-0863">Zinc-finger</keyword>
<feature type="region of interest" description="Disordered" evidence="10">
    <location>
        <begin position="94"/>
        <end position="146"/>
    </location>
</feature>
<keyword evidence="13" id="KW-1185">Reference proteome</keyword>
<dbReference type="InterPro" id="IPR006612">
    <property type="entry name" value="THAP_Znf"/>
</dbReference>
<dbReference type="InterPro" id="IPR015633">
    <property type="entry name" value="E2F"/>
</dbReference>
<evidence type="ECO:0000313" key="13">
    <source>
        <dbReference type="Proteomes" id="UP000261620"/>
    </source>
</evidence>
<evidence type="ECO:0000256" key="9">
    <source>
        <dbReference type="RuleBase" id="RU003796"/>
    </source>
</evidence>
<evidence type="ECO:0000256" key="10">
    <source>
        <dbReference type="SAM" id="MobiDB-lite"/>
    </source>
</evidence>
<evidence type="ECO:0000256" key="7">
    <source>
        <dbReference type="ARBA" id="ARBA00023163"/>
    </source>
</evidence>
<dbReference type="SUPFAM" id="SSF144074">
    <property type="entry name" value="E2F-DP heterodimerization region"/>
    <property type="match status" value="1"/>
</dbReference>
<keyword evidence="5 9" id="KW-0805">Transcription regulation</keyword>
<evidence type="ECO:0000256" key="4">
    <source>
        <dbReference type="ARBA" id="ARBA00022833"/>
    </source>
</evidence>
<dbReference type="InterPro" id="IPR037241">
    <property type="entry name" value="E2F-DP_heterodim"/>
</dbReference>
<name>A0A3Q4BL47_MOLML</name>
<evidence type="ECO:0000256" key="5">
    <source>
        <dbReference type="ARBA" id="ARBA00023015"/>
    </source>
</evidence>
<evidence type="ECO:0000256" key="1">
    <source>
        <dbReference type="ARBA" id="ARBA00010940"/>
    </source>
</evidence>
<dbReference type="Proteomes" id="UP000261620">
    <property type="component" value="Unplaced"/>
</dbReference>
<reference evidence="12" key="1">
    <citation type="submission" date="2025-08" db="UniProtKB">
        <authorList>
            <consortium name="Ensembl"/>
        </authorList>
    </citation>
    <scope>IDENTIFICATION</scope>
</reference>
<organism evidence="12 13">
    <name type="scientific">Mola mola</name>
    <name type="common">Ocean sunfish</name>
    <name type="synonym">Tetraodon mola</name>
    <dbReference type="NCBI Taxonomy" id="94237"/>
    <lineage>
        <taxon>Eukaryota</taxon>
        <taxon>Metazoa</taxon>
        <taxon>Chordata</taxon>
        <taxon>Craniata</taxon>
        <taxon>Vertebrata</taxon>
        <taxon>Euteleostomi</taxon>
        <taxon>Actinopterygii</taxon>
        <taxon>Neopterygii</taxon>
        <taxon>Teleostei</taxon>
        <taxon>Neoteleostei</taxon>
        <taxon>Acanthomorphata</taxon>
        <taxon>Eupercaria</taxon>
        <taxon>Tetraodontiformes</taxon>
        <taxon>Molidae</taxon>
        <taxon>Mola</taxon>
    </lineage>
</organism>
<evidence type="ECO:0000256" key="6">
    <source>
        <dbReference type="ARBA" id="ARBA00023125"/>
    </source>
</evidence>
<keyword evidence="2" id="KW-0479">Metal-binding</keyword>
<feature type="compositionally biased region" description="Acidic residues" evidence="10">
    <location>
        <begin position="99"/>
        <end position="119"/>
    </location>
</feature>
<dbReference type="SUPFAM" id="SSF46785">
    <property type="entry name" value="Winged helix' DNA-binding domain"/>
    <property type="match status" value="1"/>
</dbReference>
<dbReference type="PANTHER" id="PTHR12081">
    <property type="entry name" value="TRANSCRIPTION FACTOR E2F"/>
    <property type="match status" value="1"/>
</dbReference>
<keyword evidence="7 9" id="KW-0804">Transcription</keyword>
<dbReference type="PANTHER" id="PTHR12081:SF19">
    <property type="entry name" value="TRANSCRIPTION FACTOR E2F6"/>
    <property type="match status" value="1"/>
</dbReference>
<dbReference type="Ensembl" id="ENSMMOT00000021258.1">
    <property type="protein sequence ID" value="ENSMMOP00000020912.1"/>
    <property type="gene ID" value="ENSMMOG00000015890.1"/>
</dbReference>
<evidence type="ECO:0000256" key="3">
    <source>
        <dbReference type="ARBA" id="ARBA00022771"/>
    </source>
</evidence>
<dbReference type="GO" id="GO:0008270">
    <property type="term" value="F:zinc ion binding"/>
    <property type="evidence" value="ECO:0007669"/>
    <property type="project" value="UniProtKB-KW"/>
</dbReference>
<dbReference type="InterPro" id="IPR036388">
    <property type="entry name" value="WH-like_DNA-bd_sf"/>
</dbReference>
<evidence type="ECO:0000256" key="2">
    <source>
        <dbReference type="ARBA" id="ARBA00022723"/>
    </source>
</evidence>
<dbReference type="Pfam" id="PF02319">
    <property type="entry name" value="WHD_E2F_TDP"/>
    <property type="match status" value="1"/>
</dbReference>
<keyword evidence="4" id="KW-0862">Zinc</keyword>
<dbReference type="Gene3D" id="1.10.10.10">
    <property type="entry name" value="Winged helix-like DNA-binding domain superfamily/Winged helix DNA-binding domain"/>
    <property type="match status" value="1"/>
</dbReference>
<dbReference type="Gene3D" id="6.10.250.540">
    <property type="match status" value="1"/>
</dbReference>
<proteinExistence type="inferred from homology"/>
<protein>
    <recommendedName>
        <fullName evidence="11">THAP-type domain-containing protein</fullName>
    </recommendedName>
</protein>
<keyword evidence="6 8" id="KW-0238">DNA-binding</keyword>
<dbReference type="InterPro" id="IPR003316">
    <property type="entry name" value="E2F_WHTH_DNA-bd_dom"/>
</dbReference>
<feature type="domain" description="THAP-type" evidence="11">
    <location>
        <begin position="1"/>
        <end position="86"/>
    </location>
</feature>
<dbReference type="Pfam" id="PF16421">
    <property type="entry name" value="E2F_CC-MB"/>
    <property type="match status" value="1"/>
</dbReference>
<dbReference type="SMART" id="SM00692">
    <property type="entry name" value="DM3"/>
    <property type="match status" value="1"/>
</dbReference>
<dbReference type="GO" id="GO:0090575">
    <property type="term" value="C:RNA polymerase II transcription regulator complex"/>
    <property type="evidence" value="ECO:0007669"/>
    <property type="project" value="TreeGrafter"/>
</dbReference>
<dbReference type="SMART" id="SM01372">
    <property type="entry name" value="E2F_TDP"/>
    <property type="match status" value="1"/>
</dbReference>
<reference evidence="12" key="2">
    <citation type="submission" date="2025-09" db="UniProtKB">
        <authorList>
            <consortium name="Ensembl"/>
        </authorList>
    </citation>
    <scope>IDENTIFICATION</scope>
</reference>
<dbReference type="GO" id="GO:0000981">
    <property type="term" value="F:DNA-binding transcription factor activity, RNA polymerase II-specific"/>
    <property type="evidence" value="ECO:0007669"/>
    <property type="project" value="TreeGrafter"/>
</dbReference>
<dbReference type="PROSITE" id="PS50950">
    <property type="entry name" value="ZF_THAP"/>
    <property type="match status" value="1"/>
</dbReference>
<dbReference type="GO" id="GO:0000978">
    <property type="term" value="F:RNA polymerase II cis-regulatory region sequence-specific DNA binding"/>
    <property type="evidence" value="ECO:0007669"/>
    <property type="project" value="InterPro"/>
</dbReference>
<dbReference type="SUPFAM" id="SSF57716">
    <property type="entry name" value="Glucocorticoid receptor-like (DNA-binding domain)"/>
    <property type="match status" value="1"/>
</dbReference>
<comment type="similarity">
    <text evidence="1 9">Belongs to the E2F/DP family.</text>
</comment>
<dbReference type="InterPro" id="IPR036390">
    <property type="entry name" value="WH_DNA-bd_sf"/>
</dbReference>
<dbReference type="SMART" id="SM00980">
    <property type="entry name" value="THAP"/>
    <property type="match status" value="1"/>
</dbReference>